<dbReference type="Proteomes" id="UP000466906">
    <property type="component" value="Chromosome"/>
</dbReference>
<reference evidence="1 2" key="1">
    <citation type="journal article" date="2019" name="Emerg. Microbes Infect.">
        <title>Comprehensive subspecies identification of 175 nontuberculous mycobacteria species based on 7547 genomic profiles.</title>
        <authorList>
            <person name="Matsumoto Y."/>
            <person name="Kinjo T."/>
            <person name="Motooka D."/>
            <person name="Nabeya D."/>
            <person name="Jung N."/>
            <person name="Uechi K."/>
            <person name="Horii T."/>
            <person name="Iida T."/>
            <person name="Fujita J."/>
            <person name="Nakamura S."/>
        </authorList>
    </citation>
    <scope>NUCLEOTIDE SEQUENCE [LARGE SCALE GENOMIC DNA]</scope>
    <source>
        <strain evidence="1 2">JCM 12272</strain>
    </source>
</reference>
<name>A0A6N4UW77_9MYCO</name>
<gene>
    <name evidence="1" type="ORF">MALV_37930</name>
</gene>
<evidence type="ECO:0000313" key="1">
    <source>
        <dbReference type="EMBL" id="BBX28668.1"/>
    </source>
</evidence>
<dbReference type="AlphaFoldDB" id="A0A6N4UW77"/>
<sequence length="55" mass="5824">MQTARLGGLEVARIGLGIVAADAVTLSPDQLSRLDILAEPAGDHHTAAQTWMIDR</sequence>
<organism evidence="1 2">
    <name type="scientific">Mycolicibacterium alvei</name>
    <dbReference type="NCBI Taxonomy" id="67081"/>
    <lineage>
        <taxon>Bacteria</taxon>
        <taxon>Bacillati</taxon>
        <taxon>Actinomycetota</taxon>
        <taxon>Actinomycetes</taxon>
        <taxon>Mycobacteriales</taxon>
        <taxon>Mycobacteriaceae</taxon>
        <taxon>Mycolicibacterium</taxon>
    </lineage>
</organism>
<proteinExistence type="predicted"/>
<accession>A0A6N4UW77</accession>
<dbReference type="EMBL" id="AP022565">
    <property type="protein sequence ID" value="BBX28668.1"/>
    <property type="molecule type" value="Genomic_DNA"/>
</dbReference>
<evidence type="ECO:0000313" key="2">
    <source>
        <dbReference type="Proteomes" id="UP000466906"/>
    </source>
</evidence>
<dbReference type="KEGG" id="malv:MALV_37930"/>
<protein>
    <submittedName>
        <fullName evidence="1">Uncharacterized protein</fullName>
    </submittedName>
</protein>
<keyword evidence="2" id="KW-1185">Reference proteome</keyword>